<evidence type="ECO:0000313" key="2">
    <source>
        <dbReference type="WBParaSite" id="PSAMB.scaffold2779size21331.g19167.t1"/>
    </source>
</evidence>
<sequence>MIAGRAYFDPVGLSPFVDGDEGDRLQRRGDRWSAADRKAVMQADSFSIDVVPLSPDDVFMTDKWPCALQSQLDTLLELTQTNSCLSTSHACGITDAFVSRV</sequence>
<keyword evidence="1" id="KW-1185">Reference proteome</keyword>
<dbReference type="WBParaSite" id="PSAMB.scaffold2779size21331.g19167.t1">
    <property type="protein sequence ID" value="PSAMB.scaffold2779size21331.g19167.t1"/>
    <property type="gene ID" value="PSAMB.scaffold2779size21331.g19167"/>
</dbReference>
<accession>A0A914VYM0</accession>
<dbReference type="Proteomes" id="UP000887566">
    <property type="component" value="Unplaced"/>
</dbReference>
<protein>
    <submittedName>
        <fullName evidence="2">Uncharacterized protein</fullName>
    </submittedName>
</protein>
<proteinExistence type="predicted"/>
<evidence type="ECO:0000313" key="1">
    <source>
        <dbReference type="Proteomes" id="UP000887566"/>
    </source>
</evidence>
<organism evidence="1 2">
    <name type="scientific">Plectus sambesii</name>
    <dbReference type="NCBI Taxonomy" id="2011161"/>
    <lineage>
        <taxon>Eukaryota</taxon>
        <taxon>Metazoa</taxon>
        <taxon>Ecdysozoa</taxon>
        <taxon>Nematoda</taxon>
        <taxon>Chromadorea</taxon>
        <taxon>Plectida</taxon>
        <taxon>Plectina</taxon>
        <taxon>Plectoidea</taxon>
        <taxon>Plectidae</taxon>
        <taxon>Plectus</taxon>
    </lineage>
</organism>
<reference evidence="2" key="1">
    <citation type="submission" date="2022-11" db="UniProtKB">
        <authorList>
            <consortium name="WormBaseParasite"/>
        </authorList>
    </citation>
    <scope>IDENTIFICATION</scope>
</reference>
<name>A0A914VYM0_9BILA</name>
<dbReference type="AlphaFoldDB" id="A0A914VYM0"/>